<name>A0A0E9Q781_ANGAN</name>
<reference evidence="1" key="2">
    <citation type="journal article" date="2015" name="Fish Shellfish Immunol.">
        <title>Early steps in the European eel (Anguilla anguilla)-Vibrio vulnificus interaction in the gills: Role of the RtxA13 toxin.</title>
        <authorList>
            <person name="Callol A."/>
            <person name="Pajuelo D."/>
            <person name="Ebbesson L."/>
            <person name="Teles M."/>
            <person name="MacKenzie S."/>
            <person name="Amaro C."/>
        </authorList>
    </citation>
    <scope>NUCLEOTIDE SEQUENCE</scope>
</reference>
<dbReference type="EMBL" id="GBXM01096205">
    <property type="protein sequence ID" value="JAH12372.1"/>
    <property type="molecule type" value="Transcribed_RNA"/>
</dbReference>
<dbReference type="AlphaFoldDB" id="A0A0E9Q781"/>
<protein>
    <submittedName>
        <fullName evidence="1">Uncharacterized protein</fullName>
    </submittedName>
</protein>
<sequence>MSSCNLKHFWRSFQEAGAENSLRTFGTVNETQSGERKQ</sequence>
<reference evidence="1" key="1">
    <citation type="submission" date="2014-11" db="EMBL/GenBank/DDBJ databases">
        <authorList>
            <person name="Amaro Gonzalez C."/>
        </authorList>
    </citation>
    <scope>NUCLEOTIDE SEQUENCE</scope>
</reference>
<accession>A0A0E9Q781</accession>
<proteinExistence type="predicted"/>
<evidence type="ECO:0000313" key="1">
    <source>
        <dbReference type="EMBL" id="JAH12372.1"/>
    </source>
</evidence>
<organism evidence="1">
    <name type="scientific">Anguilla anguilla</name>
    <name type="common">European freshwater eel</name>
    <name type="synonym">Muraena anguilla</name>
    <dbReference type="NCBI Taxonomy" id="7936"/>
    <lineage>
        <taxon>Eukaryota</taxon>
        <taxon>Metazoa</taxon>
        <taxon>Chordata</taxon>
        <taxon>Craniata</taxon>
        <taxon>Vertebrata</taxon>
        <taxon>Euteleostomi</taxon>
        <taxon>Actinopterygii</taxon>
        <taxon>Neopterygii</taxon>
        <taxon>Teleostei</taxon>
        <taxon>Anguilliformes</taxon>
        <taxon>Anguillidae</taxon>
        <taxon>Anguilla</taxon>
    </lineage>
</organism>